<comment type="subcellular location">
    <subcellularLocation>
        <location evidence="1">Membrane</location>
        <topology evidence="1">Multi-pass membrane protein</topology>
    </subcellularLocation>
</comment>
<dbReference type="InterPro" id="IPR052165">
    <property type="entry name" value="Membrane_assoc_protease"/>
</dbReference>
<dbReference type="Gene3D" id="2.40.50.140">
    <property type="entry name" value="Nucleic acid-binding proteins"/>
    <property type="match status" value="1"/>
</dbReference>
<dbReference type="Pfam" id="PF01957">
    <property type="entry name" value="NfeD"/>
    <property type="match status" value="1"/>
</dbReference>
<gene>
    <name evidence="7" type="ORF">O1G21_11545</name>
</gene>
<accession>A0ABY7Q188</accession>
<keyword evidence="3 5" id="KW-1133">Transmembrane helix</keyword>
<dbReference type="PANTHER" id="PTHR33507:SF3">
    <property type="entry name" value="INNER MEMBRANE PROTEIN YBBJ"/>
    <property type="match status" value="1"/>
</dbReference>
<dbReference type="InterPro" id="IPR002810">
    <property type="entry name" value="NfeD-like_C"/>
</dbReference>
<feature type="domain" description="NfeD-like C-terminal" evidence="6">
    <location>
        <begin position="83"/>
        <end position="139"/>
    </location>
</feature>
<evidence type="ECO:0000256" key="3">
    <source>
        <dbReference type="ARBA" id="ARBA00022989"/>
    </source>
</evidence>
<reference evidence="8" key="1">
    <citation type="submission" date="2022-12" db="EMBL/GenBank/DDBJ databases">
        <authorList>
            <person name="Mo P."/>
        </authorList>
    </citation>
    <scope>NUCLEOTIDE SEQUENCE [LARGE SCALE GENOMIC DNA]</scope>
    <source>
        <strain evidence="8">HUAS 3-15</strain>
    </source>
</reference>
<evidence type="ECO:0000256" key="1">
    <source>
        <dbReference type="ARBA" id="ARBA00004141"/>
    </source>
</evidence>
<evidence type="ECO:0000256" key="5">
    <source>
        <dbReference type="SAM" id="Phobius"/>
    </source>
</evidence>
<protein>
    <submittedName>
        <fullName evidence="7">NfeD family protein</fullName>
    </submittedName>
</protein>
<sequence length="140" mass="14544">MDSWIWWLLAAAVLGIPLVLTAVPEFAMFAIGALAAAAVAGLGGEAVLETLTFIVVSVGLVVFVGPIARRQLRRGPQIKTGIEALRGATAVVAETVDGEGGRIKLNGEIWSARALNPDSVYQPGQKVDVVEIQGATALVV</sequence>
<evidence type="ECO:0000313" key="8">
    <source>
        <dbReference type="Proteomes" id="UP001212821"/>
    </source>
</evidence>
<evidence type="ECO:0000256" key="2">
    <source>
        <dbReference type="ARBA" id="ARBA00022692"/>
    </source>
</evidence>
<proteinExistence type="predicted"/>
<dbReference type="RefSeq" id="WP_270143036.1">
    <property type="nucleotide sequence ID" value="NZ_CP115450.1"/>
</dbReference>
<keyword evidence="4 5" id="KW-0472">Membrane</keyword>
<dbReference type="EMBL" id="CP115450">
    <property type="protein sequence ID" value="WBP86404.1"/>
    <property type="molecule type" value="Genomic_DNA"/>
</dbReference>
<keyword evidence="2 5" id="KW-0812">Transmembrane</keyword>
<keyword evidence="8" id="KW-1185">Reference proteome</keyword>
<dbReference type="SUPFAM" id="SSF141322">
    <property type="entry name" value="NfeD domain-like"/>
    <property type="match status" value="1"/>
</dbReference>
<feature type="transmembrane region" description="Helical" evidence="5">
    <location>
        <begin position="47"/>
        <end position="68"/>
    </location>
</feature>
<dbReference type="Proteomes" id="UP001212821">
    <property type="component" value="Chromosome"/>
</dbReference>
<evidence type="ECO:0000313" key="7">
    <source>
        <dbReference type="EMBL" id="WBP86404.1"/>
    </source>
</evidence>
<dbReference type="PANTHER" id="PTHR33507">
    <property type="entry name" value="INNER MEMBRANE PROTEIN YBBJ"/>
    <property type="match status" value="1"/>
</dbReference>
<name>A0ABY7Q188_9ACTN</name>
<evidence type="ECO:0000256" key="4">
    <source>
        <dbReference type="ARBA" id="ARBA00023136"/>
    </source>
</evidence>
<evidence type="ECO:0000259" key="6">
    <source>
        <dbReference type="Pfam" id="PF01957"/>
    </source>
</evidence>
<organism evidence="7 8">
    <name type="scientific">Kitasatospora cathayae</name>
    <dbReference type="NCBI Taxonomy" id="3004092"/>
    <lineage>
        <taxon>Bacteria</taxon>
        <taxon>Bacillati</taxon>
        <taxon>Actinomycetota</taxon>
        <taxon>Actinomycetes</taxon>
        <taxon>Kitasatosporales</taxon>
        <taxon>Streptomycetaceae</taxon>
        <taxon>Kitasatospora</taxon>
    </lineage>
</organism>
<dbReference type="InterPro" id="IPR012340">
    <property type="entry name" value="NA-bd_OB-fold"/>
</dbReference>